<dbReference type="Proteomes" id="UP000540698">
    <property type="component" value="Unassembled WGS sequence"/>
</dbReference>
<dbReference type="GO" id="GO:0022857">
    <property type="term" value="F:transmembrane transporter activity"/>
    <property type="evidence" value="ECO:0007669"/>
    <property type="project" value="InterPro"/>
</dbReference>
<protein>
    <submittedName>
        <fullName evidence="8">MFS transporter</fullName>
    </submittedName>
</protein>
<dbReference type="Pfam" id="PF07690">
    <property type="entry name" value="MFS_1"/>
    <property type="match status" value="1"/>
</dbReference>
<dbReference type="PROSITE" id="PS51257">
    <property type="entry name" value="PROKAR_LIPOPROTEIN"/>
    <property type="match status" value="1"/>
</dbReference>
<feature type="transmembrane region" description="Helical" evidence="6">
    <location>
        <begin position="12"/>
        <end position="36"/>
    </location>
</feature>
<evidence type="ECO:0000256" key="1">
    <source>
        <dbReference type="ARBA" id="ARBA00004651"/>
    </source>
</evidence>
<evidence type="ECO:0000313" key="8">
    <source>
        <dbReference type="EMBL" id="NKY26940.1"/>
    </source>
</evidence>
<dbReference type="SUPFAM" id="SSF103473">
    <property type="entry name" value="MFS general substrate transporter"/>
    <property type="match status" value="1"/>
</dbReference>
<feature type="transmembrane region" description="Helical" evidence="6">
    <location>
        <begin position="177"/>
        <end position="197"/>
    </location>
</feature>
<feature type="transmembrane region" description="Helical" evidence="6">
    <location>
        <begin position="212"/>
        <end position="231"/>
    </location>
</feature>
<sequence>MSTGARIVTGPVPVVAGSAAWAALGACLLAVFMQMLDMTIVNTALPGIARDLAAPGSVQVFVVAGYSLAFAGTLMTAARIGESIGRRRVFLGAMAGFTAASVWCGLAHLPGELIAARAVQGLAAAAMSAQVIAIISAVFPKGEQPLAFGLYGAAAGLAAIAGPLLGGAVIASDPFGLGWRAVFLLNVPPCVLGLLLAHRHLHVGKPATRERLDVAGALLVTCGLVALLYPLAAGREQRWPPSLFGLLGAGLALLAVFVWHQRRRLRSGESPLLRIDLFADRGFAVGSVLTLLFFGIFTAFLFTVSVTVQSGLGFTALRTGILVLPFAIGGACGALASPILVTRLGSRGLTLGVLLFAAAIAVVALTVHPADASIDLRRLAVPVFAAGAGMGLFAAPLPAAMMTGVAERATGSASGTVPTVQQIGSSLGVAALGALFFRRVDADTDLGVGHAKAVLAASLTDSPTTTAQRDRVVTSFADCADSALRSPTPRLDAHTCPGAGADLAGQIAAAHTFLAACVTVLWVVAGTALALVVLSLALPPRNGESGATAPGEVGDTATANNTTGHGPGKDAPT</sequence>
<feature type="transmembrane region" description="Helical" evidence="6">
    <location>
        <begin position="243"/>
        <end position="261"/>
    </location>
</feature>
<feature type="transmembrane region" description="Helical" evidence="6">
    <location>
        <begin position="56"/>
        <end position="77"/>
    </location>
</feature>
<dbReference type="GO" id="GO:0005886">
    <property type="term" value="C:plasma membrane"/>
    <property type="evidence" value="ECO:0007669"/>
    <property type="project" value="UniProtKB-SubCell"/>
</dbReference>
<feature type="transmembrane region" description="Helical" evidence="6">
    <location>
        <begin position="282"/>
        <end position="308"/>
    </location>
</feature>
<dbReference type="InterPro" id="IPR011701">
    <property type="entry name" value="MFS"/>
</dbReference>
<dbReference type="AlphaFoldDB" id="A0A7X6L365"/>
<dbReference type="RefSeq" id="WP_062969667.1">
    <property type="nucleotide sequence ID" value="NZ_JAAXOS010000005.1"/>
</dbReference>
<evidence type="ECO:0000256" key="6">
    <source>
        <dbReference type="SAM" id="Phobius"/>
    </source>
</evidence>
<keyword evidence="9" id="KW-1185">Reference proteome</keyword>
<evidence type="ECO:0000256" key="3">
    <source>
        <dbReference type="ARBA" id="ARBA00022989"/>
    </source>
</evidence>
<dbReference type="EMBL" id="JAAXOS010000005">
    <property type="protein sequence ID" value="NKY26940.1"/>
    <property type="molecule type" value="Genomic_DNA"/>
</dbReference>
<evidence type="ECO:0000256" key="2">
    <source>
        <dbReference type="ARBA" id="ARBA00022692"/>
    </source>
</evidence>
<keyword evidence="3 6" id="KW-1133">Transmembrane helix</keyword>
<dbReference type="PRINTS" id="PR01036">
    <property type="entry name" value="TCRTETB"/>
</dbReference>
<evidence type="ECO:0000313" key="9">
    <source>
        <dbReference type="Proteomes" id="UP000540698"/>
    </source>
</evidence>
<comment type="caution">
    <text evidence="8">The sequence shown here is derived from an EMBL/GenBank/DDBJ whole genome shotgun (WGS) entry which is preliminary data.</text>
</comment>
<keyword evidence="4 6" id="KW-0472">Membrane</keyword>
<dbReference type="InterPro" id="IPR020846">
    <property type="entry name" value="MFS_dom"/>
</dbReference>
<evidence type="ECO:0000256" key="5">
    <source>
        <dbReference type="SAM" id="MobiDB-lite"/>
    </source>
</evidence>
<feature type="transmembrane region" description="Helical" evidence="6">
    <location>
        <begin position="89"/>
        <end position="109"/>
    </location>
</feature>
<feature type="transmembrane region" description="Helical" evidence="6">
    <location>
        <begin position="320"/>
        <end position="341"/>
    </location>
</feature>
<feature type="domain" description="Major facilitator superfamily (MFS) profile" evidence="7">
    <location>
        <begin position="23"/>
        <end position="543"/>
    </location>
</feature>
<feature type="region of interest" description="Disordered" evidence="5">
    <location>
        <begin position="543"/>
        <end position="573"/>
    </location>
</feature>
<accession>A0A7X6L365</accession>
<evidence type="ECO:0000259" key="7">
    <source>
        <dbReference type="PROSITE" id="PS50850"/>
    </source>
</evidence>
<proteinExistence type="predicted"/>
<feature type="transmembrane region" description="Helical" evidence="6">
    <location>
        <begin position="146"/>
        <end position="171"/>
    </location>
</feature>
<evidence type="ECO:0000256" key="4">
    <source>
        <dbReference type="ARBA" id="ARBA00023136"/>
    </source>
</evidence>
<dbReference type="PROSITE" id="PS50850">
    <property type="entry name" value="MFS"/>
    <property type="match status" value="1"/>
</dbReference>
<dbReference type="PANTHER" id="PTHR42718:SF39">
    <property type="entry name" value="ACTINORHODIN TRANSPORTER-RELATED"/>
    <property type="match status" value="1"/>
</dbReference>
<dbReference type="CDD" id="cd17321">
    <property type="entry name" value="MFS_MMR_MDR_like"/>
    <property type="match status" value="1"/>
</dbReference>
<dbReference type="InterPro" id="IPR036259">
    <property type="entry name" value="MFS_trans_sf"/>
</dbReference>
<feature type="transmembrane region" description="Helical" evidence="6">
    <location>
        <begin position="379"/>
        <end position="399"/>
    </location>
</feature>
<dbReference type="PANTHER" id="PTHR42718">
    <property type="entry name" value="MAJOR FACILITATOR SUPERFAMILY MULTIDRUG TRANSPORTER MFSC"/>
    <property type="match status" value="1"/>
</dbReference>
<gene>
    <name evidence="8" type="ORF">HGB38_11995</name>
</gene>
<feature type="transmembrane region" description="Helical" evidence="6">
    <location>
        <begin position="513"/>
        <end position="538"/>
    </location>
</feature>
<dbReference type="Gene3D" id="1.20.1720.10">
    <property type="entry name" value="Multidrug resistance protein D"/>
    <property type="match status" value="2"/>
</dbReference>
<name>A0A7X6L365_9NOCA</name>
<reference evidence="8 9" key="1">
    <citation type="submission" date="2020-04" db="EMBL/GenBank/DDBJ databases">
        <title>MicrobeNet Type strains.</title>
        <authorList>
            <person name="Nicholson A.C."/>
        </authorList>
    </citation>
    <scope>NUCLEOTIDE SEQUENCE [LARGE SCALE GENOMIC DNA]</scope>
    <source>
        <strain evidence="8 9">DSM 44956</strain>
    </source>
</reference>
<organism evidence="8 9">
    <name type="scientific">Nocardia gamkensis</name>
    <dbReference type="NCBI Taxonomy" id="352869"/>
    <lineage>
        <taxon>Bacteria</taxon>
        <taxon>Bacillati</taxon>
        <taxon>Actinomycetota</taxon>
        <taxon>Actinomycetes</taxon>
        <taxon>Mycobacteriales</taxon>
        <taxon>Nocardiaceae</taxon>
        <taxon>Nocardia</taxon>
    </lineage>
</organism>
<keyword evidence="2 6" id="KW-0812">Transmembrane</keyword>
<comment type="subcellular location">
    <subcellularLocation>
        <location evidence="1">Cell membrane</location>
        <topology evidence="1">Multi-pass membrane protein</topology>
    </subcellularLocation>
</comment>
<feature type="transmembrane region" description="Helical" evidence="6">
    <location>
        <begin position="348"/>
        <end position="367"/>
    </location>
</feature>
<feature type="transmembrane region" description="Helical" evidence="6">
    <location>
        <begin position="121"/>
        <end position="139"/>
    </location>
</feature>